<dbReference type="SMART" id="SM00698">
    <property type="entry name" value="MORN"/>
    <property type="match status" value="2"/>
</dbReference>
<evidence type="ECO:0000313" key="4">
    <source>
        <dbReference type="EMBL" id="GJE92657.1"/>
    </source>
</evidence>
<dbReference type="Proteomes" id="UP000703269">
    <property type="component" value="Unassembled WGS sequence"/>
</dbReference>
<keyword evidence="5" id="KW-1185">Reference proteome</keyword>
<dbReference type="Pfam" id="PF02493">
    <property type="entry name" value="MORN"/>
    <property type="match status" value="2"/>
</dbReference>
<dbReference type="Pfam" id="PF24674">
    <property type="entry name" value="MACPF_SNTX"/>
    <property type="match status" value="1"/>
</dbReference>
<dbReference type="Gene3D" id="2.20.110.10">
    <property type="entry name" value="Histone H3 K4-specific methyltransferase SET7/9 N-terminal domain"/>
    <property type="match status" value="1"/>
</dbReference>
<evidence type="ECO:0000313" key="5">
    <source>
        <dbReference type="Proteomes" id="UP000703269"/>
    </source>
</evidence>
<protein>
    <recommendedName>
        <fullName evidence="3">SNTX MACPF/CDC-like domain-containing protein</fullName>
    </recommendedName>
</protein>
<feature type="region of interest" description="Disordered" evidence="2">
    <location>
        <begin position="438"/>
        <end position="461"/>
    </location>
</feature>
<feature type="compositionally biased region" description="Pro residues" evidence="2">
    <location>
        <begin position="444"/>
        <end position="457"/>
    </location>
</feature>
<reference evidence="4 5" key="1">
    <citation type="submission" date="2021-08" db="EMBL/GenBank/DDBJ databases">
        <title>Draft Genome Sequence of Phanerochaete sordida strain YK-624.</title>
        <authorList>
            <person name="Mori T."/>
            <person name="Dohra H."/>
            <person name="Suzuki T."/>
            <person name="Kawagishi H."/>
            <person name="Hirai H."/>
        </authorList>
    </citation>
    <scope>NUCLEOTIDE SEQUENCE [LARGE SCALE GENOMIC DNA]</scope>
    <source>
        <strain evidence="4 5">YK-624</strain>
    </source>
</reference>
<dbReference type="InterPro" id="IPR052090">
    <property type="entry name" value="Cytolytic_pore-forming_toxin"/>
</dbReference>
<evidence type="ECO:0000259" key="3">
    <source>
        <dbReference type="Pfam" id="PF24674"/>
    </source>
</evidence>
<feature type="domain" description="SNTX MACPF/CDC-like" evidence="3">
    <location>
        <begin position="12"/>
        <end position="169"/>
    </location>
</feature>
<proteinExistence type="predicted"/>
<dbReference type="InterPro" id="IPR003409">
    <property type="entry name" value="MORN"/>
</dbReference>
<dbReference type="InterPro" id="IPR056072">
    <property type="entry name" value="SNTX_MACPF/CDC-like_dom"/>
</dbReference>
<organism evidence="4 5">
    <name type="scientific">Phanerochaete sordida</name>
    <dbReference type="NCBI Taxonomy" id="48140"/>
    <lineage>
        <taxon>Eukaryota</taxon>
        <taxon>Fungi</taxon>
        <taxon>Dikarya</taxon>
        <taxon>Basidiomycota</taxon>
        <taxon>Agaricomycotina</taxon>
        <taxon>Agaricomycetes</taxon>
        <taxon>Polyporales</taxon>
        <taxon>Phanerochaetaceae</taxon>
        <taxon>Phanerochaete</taxon>
    </lineage>
</organism>
<sequence>MSEEKRAQLTIQALGRASYLGQLYDATSSTLISGFRLFLEKDIKPVTIRQEVKNTRNTYDEVNSVMARANSLGIDASLSLSIMGGAITVGGMGSYLDSKTSNSESLSVASVVRIRTVHETMDVNQVRHLQKLTKDDIDMLHATHVVTSIAYGGHVMGTVTQTRDVSTSQTDVHGKFTLEVFKGMGKAFGASGEAELTSKEKEEINKFNLSVRLEGDFQRKDEKVPMNAPDLLAVMKKATSFIDGDGVPCEITLTPLAWFQSSVPTFHDLDDADIKALASLYDRIITLERNREWLSSSVEAQGTVFPTFNASCRESSARVADLVSRARADLRNFLKAFRSAEAYEKQPVTFHKEVATRFAQELTQYEADRELWASMMEWVRAGKEHGFPIVSVSGLQTKMNRQDKSAVAVVLIPASVRFTNLLNTYSVLGDDIRKWRSTLDGTPANPPPPGAPAPAPAPGSSQTDYVTLFADPVLDAQLLKLDDKTASLAQALQIARASNDVAFLTYGLSRDGLARLEWNVLNQEGWGILVSQDEGWRYIGDVRAGAPHGSGVITYADKSTYSGTWVHGKRDGKGRLFPAGMKDGEAGVDCVFVDNLQAHDGVVVPVTVYRNGAPVRFERVALRAGNAVMAHVDKLAGLLGWQLGQKFRLRLESTTKVFPAVDVRVNGSHVDPSENPQVAFSPWPLDSAGEKKLSVYPL</sequence>
<name>A0A9P3GDE6_9APHY</name>
<keyword evidence="1" id="KW-0677">Repeat</keyword>
<comment type="caution">
    <text evidence="4">The sequence shown here is derived from an EMBL/GenBank/DDBJ whole genome shotgun (WGS) entry which is preliminary data.</text>
</comment>
<dbReference type="AlphaFoldDB" id="A0A9P3GDE6"/>
<dbReference type="OrthoDB" id="8954335at2759"/>
<evidence type="ECO:0000256" key="2">
    <source>
        <dbReference type="SAM" id="MobiDB-lite"/>
    </source>
</evidence>
<dbReference type="EMBL" id="BPQB01000027">
    <property type="protein sequence ID" value="GJE92657.1"/>
    <property type="molecule type" value="Genomic_DNA"/>
</dbReference>
<dbReference type="SUPFAM" id="SSF82185">
    <property type="entry name" value="Histone H3 K4-specific methyltransferase SET7/9 N-terminal domain"/>
    <property type="match status" value="1"/>
</dbReference>
<dbReference type="PANTHER" id="PTHR31594">
    <property type="entry name" value="AIG1-TYPE G DOMAIN-CONTAINING PROTEIN"/>
    <property type="match status" value="1"/>
</dbReference>
<gene>
    <name evidence="4" type="ORF">PsYK624_088120</name>
</gene>
<dbReference type="PANTHER" id="PTHR31594:SF14">
    <property type="entry name" value="FIBRONECTIN TYPE-III DOMAIN-CONTAINING PROTEIN"/>
    <property type="match status" value="1"/>
</dbReference>
<evidence type="ECO:0000256" key="1">
    <source>
        <dbReference type="ARBA" id="ARBA00022737"/>
    </source>
</evidence>
<accession>A0A9P3GDE6</accession>